<dbReference type="GO" id="GO:0008270">
    <property type="term" value="F:zinc ion binding"/>
    <property type="evidence" value="ECO:0007669"/>
    <property type="project" value="InterPro"/>
</dbReference>
<comment type="cofactor">
    <cofactor evidence="1">
        <name>Zn(2+)</name>
        <dbReference type="ChEBI" id="CHEBI:29105"/>
    </cofactor>
</comment>
<evidence type="ECO:0000259" key="8">
    <source>
        <dbReference type="SMART" id="SM00849"/>
    </source>
</evidence>
<dbReference type="STRING" id="1616788.AR543_17655"/>
<dbReference type="RefSeq" id="WP_060535749.1">
    <property type="nucleotide sequence ID" value="NZ_CP013023.1"/>
</dbReference>
<evidence type="ECO:0000313" key="10">
    <source>
        <dbReference type="Proteomes" id="UP000078148"/>
    </source>
</evidence>
<dbReference type="GO" id="GO:0008800">
    <property type="term" value="F:beta-lactamase activity"/>
    <property type="evidence" value="ECO:0007669"/>
    <property type="project" value="InterPro"/>
</dbReference>
<evidence type="ECO:0000256" key="5">
    <source>
        <dbReference type="ARBA" id="ARBA00034221"/>
    </source>
</evidence>
<comment type="function">
    <text evidence="6">Counteracts the endogenous Pycsar antiviral defense system. Phosphodiesterase that enables metal-dependent hydrolysis of host cyclic nucleotide Pycsar defense signals such as cCMP and cUMP.</text>
</comment>
<dbReference type="KEGG" id="pbv:AR543_17655"/>
<dbReference type="Proteomes" id="UP000078148">
    <property type="component" value="Chromosome"/>
</dbReference>
<dbReference type="InterPro" id="IPR036866">
    <property type="entry name" value="RibonucZ/Hydroxyglut_hydro"/>
</dbReference>
<name>A0A172ZJD3_9BACL</name>
<dbReference type="SMART" id="SM00849">
    <property type="entry name" value="Lactamase_B"/>
    <property type="match status" value="1"/>
</dbReference>
<dbReference type="PANTHER" id="PTHR47619">
    <property type="entry name" value="METALLO-HYDROLASE YYCJ-RELATED"/>
    <property type="match status" value="1"/>
</dbReference>
<dbReference type="AlphaFoldDB" id="A0A172ZJD3"/>
<gene>
    <name evidence="9" type="ORF">AR543_17655</name>
</gene>
<sequence length="246" mass="27748">MSIELQMLGTGNAFAKKYYNNNALVQAGDYTLMIDCGITAPAALHELGKDLNDIDAILITHIHGDHVGGLEELGFRGKFVHNRKPVLYIASTLIRPLWEHTLYGGMSQEGIEQLEDVFDVKPLVADQSVQLAEGLTVELIQTPHIEGKNSYSVLINNEIFYSADMKFHSDLLEQLVHDRGVKQILHDCQLHPPGIVHATLDELMSLPEAVRSRVKLMHYNDDKDDFEGQTAGMEFLEQHRIYRFPE</sequence>
<reference evidence="10" key="1">
    <citation type="submission" date="2015-10" db="EMBL/GenBank/DDBJ databases">
        <title>Genome of Paenibacillus bovis sp. nov.</title>
        <authorList>
            <person name="Wu Z."/>
            <person name="Gao C."/>
            <person name="Liu Z."/>
            <person name="Zheng H."/>
        </authorList>
    </citation>
    <scope>NUCLEOTIDE SEQUENCE [LARGE SCALE GENOMIC DNA]</scope>
    <source>
        <strain evidence="10">BD3526</strain>
    </source>
</reference>
<evidence type="ECO:0000256" key="1">
    <source>
        <dbReference type="ARBA" id="ARBA00001947"/>
    </source>
</evidence>
<keyword evidence="3 9" id="KW-0378">Hydrolase</keyword>
<dbReference type="InterPro" id="IPR052533">
    <property type="entry name" value="WalJ/YycJ-like"/>
</dbReference>
<comment type="catalytic activity">
    <reaction evidence="5">
        <text>3',5'-cyclic CMP + H2O = CMP + H(+)</text>
        <dbReference type="Rhea" id="RHEA:72675"/>
        <dbReference type="ChEBI" id="CHEBI:15377"/>
        <dbReference type="ChEBI" id="CHEBI:15378"/>
        <dbReference type="ChEBI" id="CHEBI:58003"/>
        <dbReference type="ChEBI" id="CHEBI:60377"/>
    </reaction>
    <physiologicalReaction direction="left-to-right" evidence="5">
        <dbReference type="Rhea" id="RHEA:72676"/>
    </physiologicalReaction>
</comment>
<feature type="domain" description="Metallo-beta-lactamase" evidence="8">
    <location>
        <begin position="19"/>
        <end position="218"/>
    </location>
</feature>
<keyword evidence="10" id="KW-1185">Reference proteome</keyword>
<dbReference type="Pfam" id="PF23023">
    <property type="entry name" value="Anti-Pycsar_Apyc1"/>
    <property type="match status" value="1"/>
</dbReference>
<keyword evidence="4" id="KW-0862">Zinc</keyword>
<evidence type="ECO:0000313" key="9">
    <source>
        <dbReference type="EMBL" id="ANF97653.1"/>
    </source>
</evidence>
<evidence type="ECO:0000256" key="2">
    <source>
        <dbReference type="ARBA" id="ARBA00022723"/>
    </source>
</evidence>
<evidence type="ECO:0000256" key="7">
    <source>
        <dbReference type="ARBA" id="ARBA00048505"/>
    </source>
</evidence>
<evidence type="ECO:0000256" key="3">
    <source>
        <dbReference type="ARBA" id="ARBA00022801"/>
    </source>
</evidence>
<evidence type="ECO:0000256" key="4">
    <source>
        <dbReference type="ARBA" id="ARBA00022833"/>
    </source>
</evidence>
<proteinExistence type="predicted"/>
<dbReference type="Gene3D" id="3.60.15.10">
    <property type="entry name" value="Ribonuclease Z/Hydroxyacylglutathione hydrolase-like"/>
    <property type="match status" value="1"/>
</dbReference>
<dbReference type="GO" id="GO:0017001">
    <property type="term" value="P:antibiotic catabolic process"/>
    <property type="evidence" value="ECO:0007669"/>
    <property type="project" value="InterPro"/>
</dbReference>
<dbReference type="OrthoDB" id="9803916at2"/>
<protein>
    <submittedName>
        <fullName evidence="9">MBL fold metallo-hydrolase</fullName>
    </submittedName>
</protein>
<reference evidence="9 10" key="2">
    <citation type="journal article" date="2016" name="Int. J. Syst. Evol. Microbiol.">
        <title>Paenibacillus bovis sp. nov., isolated from raw yak (Bos grunniens) milk.</title>
        <authorList>
            <person name="Gao C."/>
            <person name="Han J."/>
            <person name="Liu Z."/>
            <person name="Xu X."/>
            <person name="Hang F."/>
            <person name="Wu Z."/>
        </authorList>
    </citation>
    <scope>NUCLEOTIDE SEQUENCE [LARGE SCALE GENOMIC DNA]</scope>
    <source>
        <strain evidence="9 10">BD3526</strain>
    </source>
</reference>
<dbReference type="PANTHER" id="PTHR47619:SF1">
    <property type="entry name" value="EXODEOXYRIBONUCLEASE WALJ"/>
    <property type="match status" value="1"/>
</dbReference>
<organism evidence="9 10">
    <name type="scientific">Paenibacillus bovis</name>
    <dbReference type="NCBI Taxonomy" id="1616788"/>
    <lineage>
        <taxon>Bacteria</taxon>
        <taxon>Bacillati</taxon>
        <taxon>Bacillota</taxon>
        <taxon>Bacilli</taxon>
        <taxon>Bacillales</taxon>
        <taxon>Paenibacillaceae</taxon>
        <taxon>Paenibacillus</taxon>
    </lineage>
</organism>
<dbReference type="InterPro" id="IPR001279">
    <property type="entry name" value="Metallo-B-lactamas"/>
</dbReference>
<dbReference type="PROSITE" id="PS00743">
    <property type="entry name" value="BETA_LACTAMASE_B_1"/>
    <property type="match status" value="1"/>
</dbReference>
<accession>A0A172ZJD3</accession>
<dbReference type="EMBL" id="CP013023">
    <property type="protein sequence ID" value="ANF97653.1"/>
    <property type="molecule type" value="Genomic_DNA"/>
</dbReference>
<comment type="catalytic activity">
    <reaction evidence="7">
        <text>3',5'-cyclic UMP + H2O = UMP + H(+)</text>
        <dbReference type="Rhea" id="RHEA:70575"/>
        <dbReference type="ChEBI" id="CHEBI:15377"/>
        <dbReference type="ChEBI" id="CHEBI:15378"/>
        <dbReference type="ChEBI" id="CHEBI:57865"/>
        <dbReference type="ChEBI" id="CHEBI:184387"/>
    </reaction>
    <physiologicalReaction direction="left-to-right" evidence="7">
        <dbReference type="Rhea" id="RHEA:70576"/>
    </physiologicalReaction>
</comment>
<dbReference type="SUPFAM" id="SSF56281">
    <property type="entry name" value="Metallo-hydrolase/oxidoreductase"/>
    <property type="match status" value="1"/>
</dbReference>
<keyword evidence="2" id="KW-0479">Metal-binding</keyword>
<dbReference type="InterPro" id="IPR001018">
    <property type="entry name" value="Beta-lactamase_class-B_CS"/>
</dbReference>
<evidence type="ECO:0000256" key="6">
    <source>
        <dbReference type="ARBA" id="ARBA00034301"/>
    </source>
</evidence>